<comment type="caution">
    <text evidence="2">The sequence shown here is derived from an EMBL/GenBank/DDBJ whole genome shotgun (WGS) entry which is preliminary data.</text>
</comment>
<reference evidence="2 3" key="1">
    <citation type="journal article" date="2019" name="Int. J. Syst. Evol. Microbiol.">
        <title>The Global Catalogue of Microorganisms (GCM) 10K type strain sequencing project: providing services to taxonomists for standard genome sequencing and annotation.</title>
        <authorList>
            <consortium name="The Broad Institute Genomics Platform"/>
            <consortium name="The Broad Institute Genome Sequencing Center for Infectious Disease"/>
            <person name="Wu L."/>
            <person name="Ma J."/>
        </authorList>
    </citation>
    <scope>NUCLEOTIDE SEQUENCE [LARGE SCALE GENOMIC DNA]</scope>
    <source>
        <strain evidence="2 3">JCM 15481</strain>
    </source>
</reference>
<dbReference type="RefSeq" id="WP_344293567.1">
    <property type="nucleotide sequence ID" value="NZ_BAAAPF010000283.1"/>
</dbReference>
<feature type="domain" description="NAD/GMP synthase" evidence="1">
    <location>
        <begin position="37"/>
        <end position="101"/>
    </location>
</feature>
<dbReference type="GO" id="GO:0016740">
    <property type="term" value="F:transferase activity"/>
    <property type="evidence" value="ECO:0007669"/>
    <property type="project" value="UniProtKB-KW"/>
</dbReference>
<dbReference type="PANTHER" id="PTHR43169">
    <property type="entry name" value="EXSB FAMILY PROTEIN"/>
    <property type="match status" value="1"/>
</dbReference>
<sequence>MTEPGPAATPTSAADTDTADADAAAAGLLDEVGRLGSVAVAYSGGVDSTVVLAAAVRALGPGRAVAVIADSPALARGELALARDTAADLGAELVVLDTDELSVAGYRANAGDRCYFCKQTVLGRVAGYAAEHGFAHVATGTHRDDRRAAHRPGLRAAKELDAAEPLAAAGLGKAAVRAVARAWGLPVAEKPGMPCLASRIAVGVPVSQDRLHLVERAEERVRETLDEHRVGARDVRVRLLRRGFRIELDAPAHREVAAARGLGDTLLREVAAVGPLGEGSLAPYRTGAVSTAARAASRTASPDGAPAR</sequence>
<keyword evidence="3" id="KW-1185">Reference proteome</keyword>
<organism evidence="2 3">
    <name type="scientific">Streptomyces synnematoformans</name>
    <dbReference type="NCBI Taxonomy" id="415721"/>
    <lineage>
        <taxon>Bacteria</taxon>
        <taxon>Bacillati</taxon>
        <taxon>Actinomycetota</taxon>
        <taxon>Actinomycetes</taxon>
        <taxon>Kitasatosporales</taxon>
        <taxon>Streptomycetaceae</taxon>
        <taxon>Streptomyces</taxon>
    </lineage>
</organism>
<dbReference type="SUPFAM" id="SSF52402">
    <property type="entry name" value="Adenine nucleotide alpha hydrolases-like"/>
    <property type="match status" value="1"/>
</dbReference>
<dbReference type="EMBL" id="BAAAPF010000283">
    <property type="protein sequence ID" value="GAA1500681.1"/>
    <property type="molecule type" value="Genomic_DNA"/>
</dbReference>
<dbReference type="PANTHER" id="PTHR43169:SF2">
    <property type="entry name" value="NAD_GMP SYNTHASE DOMAIN-CONTAINING PROTEIN"/>
    <property type="match status" value="1"/>
</dbReference>
<dbReference type="Gene3D" id="3.40.50.620">
    <property type="entry name" value="HUPs"/>
    <property type="match status" value="1"/>
</dbReference>
<proteinExistence type="predicted"/>
<dbReference type="InterPro" id="IPR052188">
    <property type="entry name" value="Ni-pincer_cofactor_biosynth"/>
</dbReference>
<evidence type="ECO:0000313" key="2">
    <source>
        <dbReference type="EMBL" id="GAA1500681.1"/>
    </source>
</evidence>
<dbReference type="InterPro" id="IPR014729">
    <property type="entry name" value="Rossmann-like_a/b/a_fold"/>
</dbReference>
<protein>
    <submittedName>
        <fullName evidence="2">ATP-dependent sacrificial sulfur transferase LarE</fullName>
    </submittedName>
</protein>
<gene>
    <name evidence="2" type="primary">larE</name>
    <name evidence="2" type="ORF">GCM10009802_56310</name>
</gene>
<name>A0ABN1ZL20_9ACTN</name>
<evidence type="ECO:0000313" key="3">
    <source>
        <dbReference type="Proteomes" id="UP001500443"/>
    </source>
</evidence>
<dbReference type="Pfam" id="PF02540">
    <property type="entry name" value="NAD_synthase"/>
    <property type="match status" value="1"/>
</dbReference>
<evidence type="ECO:0000259" key="1">
    <source>
        <dbReference type="Pfam" id="PF02540"/>
    </source>
</evidence>
<dbReference type="InterPro" id="IPR022310">
    <property type="entry name" value="NAD/GMP_synthase"/>
</dbReference>
<keyword evidence="2" id="KW-0808">Transferase</keyword>
<dbReference type="Proteomes" id="UP001500443">
    <property type="component" value="Unassembled WGS sequence"/>
</dbReference>
<accession>A0ABN1ZL20</accession>